<dbReference type="InterPro" id="IPR024655">
    <property type="entry name" value="Asl1_glyco_hydro_catalytic"/>
</dbReference>
<dbReference type="InterPro" id="IPR017853">
    <property type="entry name" value="GH"/>
</dbReference>
<dbReference type="Proteomes" id="UP000579605">
    <property type="component" value="Unassembled WGS sequence"/>
</dbReference>
<dbReference type="Gene3D" id="3.20.20.80">
    <property type="entry name" value="Glycosidases"/>
    <property type="match status" value="1"/>
</dbReference>
<dbReference type="GO" id="GO:0016052">
    <property type="term" value="P:carbohydrate catabolic process"/>
    <property type="evidence" value="ECO:0007669"/>
    <property type="project" value="InterPro"/>
</dbReference>
<dbReference type="SUPFAM" id="SSF49344">
    <property type="entry name" value="CBD9-like"/>
    <property type="match status" value="1"/>
</dbReference>
<dbReference type="RefSeq" id="WP_179787959.1">
    <property type="nucleotide sequence ID" value="NZ_JACBZH010000001.1"/>
</dbReference>
<dbReference type="Gene3D" id="2.60.40.1190">
    <property type="match status" value="1"/>
</dbReference>
<gene>
    <name evidence="3" type="ORF">F4554_003043</name>
</gene>
<dbReference type="GO" id="GO:0004553">
    <property type="term" value="F:hydrolase activity, hydrolyzing O-glycosyl compounds"/>
    <property type="evidence" value="ECO:0007669"/>
    <property type="project" value="InterPro"/>
</dbReference>
<organism evidence="3 4">
    <name type="scientific">Actinopolymorpha rutila</name>
    <dbReference type="NCBI Taxonomy" id="446787"/>
    <lineage>
        <taxon>Bacteria</taxon>
        <taxon>Bacillati</taxon>
        <taxon>Actinomycetota</taxon>
        <taxon>Actinomycetes</taxon>
        <taxon>Propionibacteriales</taxon>
        <taxon>Actinopolymorphaceae</taxon>
        <taxon>Actinopolymorpha</taxon>
    </lineage>
</organism>
<feature type="domain" description="Carbohydrate-binding" evidence="1">
    <location>
        <begin position="961"/>
        <end position="1103"/>
    </location>
</feature>
<dbReference type="PANTHER" id="PTHR12631:SF10">
    <property type="entry name" value="BETA-XYLOSIDASE-LIKE PROTEIN-RELATED"/>
    <property type="match status" value="1"/>
</dbReference>
<dbReference type="Pfam" id="PF06452">
    <property type="entry name" value="CBM9_1"/>
    <property type="match status" value="1"/>
</dbReference>
<feature type="domain" description="Asl1-like glycosyl hydrolase catalytic" evidence="2">
    <location>
        <begin position="442"/>
        <end position="602"/>
    </location>
</feature>
<evidence type="ECO:0000313" key="4">
    <source>
        <dbReference type="Proteomes" id="UP000579605"/>
    </source>
</evidence>
<dbReference type="GO" id="GO:0030246">
    <property type="term" value="F:carbohydrate binding"/>
    <property type="evidence" value="ECO:0007669"/>
    <property type="project" value="InterPro"/>
</dbReference>
<evidence type="ECO:0000313" key="3">
    <source>
        <dbReference type="EMBL" id="NYH90405.1"/>
    </source>
</evidence>
<dbReference type="EMBL" id="JACBZH010000001">
    <property type="protein sequence ID" value="NYH90405.1"/>
    <property type="molecule type" value="Genomic_DNA"/>
</dbReference>
<reference evidence="3 4" key="1">
    <citation type="submission" date="2020-07" db="EMBL/GenBank/DDBJ databases">
        <title>Sequencing the genomes of 1000 actinobacteria strains.</title>
        <authorList>
            <person name="Klenk H.-P."/>
        </authorList>
    </citation>
    <scope>NUCLEOTIDE SEQUENCE [LARGE SCALE GENOMIC DNA]</scope>
    <source>
        <strain evidence="3 4">DSM 18448</strain>
    </source>
</reference>
<dbReference type="AlphaFoldDB" id="A0A852ZDZ4"/>
<evidence type="ECO:0000259" key="1">
    <source>
        <dbReference type="Pfam" id="PF06452"/>
    </source>
</evidence>
<comment type="caution">
    <text evidence="3">The sequence shown here is derived from an EMBL/GenBank/DDBJ whole genome shotgun (WGS) entry which is preliminary data.</text>
</comment>
<proteinExistence type="predicted"/>
<dbReference type="CDD" id="cd09621">
    <property type="entry name" value="CBM9_like_5"/>
    <property type="match status" value="1"/>
</dbReference>
<name>A0A852ZDZ4_9ACTN</name>
<evidence type="ECO:0000259" key="2">
    <source>
        <dbReference type="Pfam" id="PF11790"/>
    </source>
</evidence>
<dbReference type="InterPro" id="IPR010502">
    <property type="entry name" value="Carb-bd_dom_fam9"/>
</dbReference>
<accession>A0A852ZDZ4</accession>
<dbReference type="Pfam" id="PF11790">
    <property type="entry name" value="Glyco_hydro_cc"/>
    <property type="match status" value="1"/>
</dbReference>
<dbReference type="InterPro" id="IPR051923">
    <property type="entry name" value="Glycosyl_Hydrolase_39"/>
</dbReference>
<protein>
    <recommendedName>
        <fullName evidence="5">Carbohydrate family 9 binding domain-like</fullName>
    </recommendedName>
</protein>
<evidence type="ECO:0008006" key="5">
    <source>
        <dbReference type="Google" id="ProtNLM"/>
    </source>
</evidence>
<dbReference type="PANTHER" id="PTHR12631">
    <property type="entry name" value="ALPHA-L-IDURONIDASE"/>
    <property type="match status" value="1"/>
</dbReference>
<sequence>MAWTRWVRATPRPGRSTRAWRTRWSGRVLGSVLAAGVVAAAAAPAAGATGAAGAAGAAGAPAADPAAVSGVEQVIGGFESADEGWQFGLGAEFPGAKGSFDYDGTDHQEGIRSGVLTADFAAGGNYVDISRTVGLDATALHLWARSTDLSGIVLRVFDSTGQAHQQHLRLTADGSWQQLTAARFDGGVNYSHFGGANDGAWHGPATKVSLILDKGLLTGGRVTGTVHLDGVTMTVTPPDLAFDQTQPGNIFVGTQPARIGVRTKGDAVRWSAYDLAGTQVGQGRADVTGGAADLTLPLTKPGYYRLTVTAESGGAVLATKDTTLARLTAFDVGAVADSPFGMAAHLSGTENLGVAALMAKAGAKNLREDAFWSSIETTKGSYDFGRYDPLQSTLANAGMRWLPIAAYINPFYDNNATPYTDAGRAGFARYAAATTAHYDGKVKWLEVYNEFNIGFGDTGNGPADSLPESYFPLLKATYEQVKARTPDVTVAGAVTAGVPLDWLEALFKLGGLRYMDVVSVHPYVYPSEPEQAAKSLEDLDALIRRYNGGKPKPIWITEQGWPTHNAGNGVSEQTQAAYVVRAHVVAFAHGVQRYFWYDVMNDGLDPAYNEHNFGLLHNTADPAGRWTPKPGYVSYAAMTRQLTGARFERTEDVGGGVSSYVFAGNDGPLRVLWSGGPAVVDVTTDHPVAVTDLTGDTRTYYPQAGRVQLSLSGDPIYVAGDVKVALTKRFTLTSDHDGQAVLGDPIPLTLTVDTTTPPRAAVRGTFEIAGTSVPVSVPAGTKATIPVRVPAASLSGPRVLTGEVVLRGQPVARLQTRVDVVHPFQVTATHVLRGDDDVLSVRVTNRADRDLPVSRLTWTIGERTGTLDLASPVPAHATRTAELPLGDLARGQTYPLQLRLSSPGLTDAVTTGKLALPPADQLRTLVEKSVTVDGTLDDLSGVPPIDLAGDGAVQIPGYGGADDLSGSVWWTWDADHLYLSAKVHDDVQSQPEMGERIWAGDGFQFSVAAGMPGESARWNEYGVALTSAGPRVWRWLAAQGQPGEVTGVDAAVTRDEAKKETTYEVALPWSALAPSQPDDRLLSLSFLVNDNDGAGREGWIEWGSGIGGEKNSALFRPIRLGAG</sequence>
<keyword evidence="4" id="KW-1185">Reference proteome</keyword>
<dbReference type="SUPFAM" id="SSF51445">
    <property type="entry name" value="(Trans)glycosidases"/>
    <property type="match status" value="1"/>
</dbReference>